<evidence type="ECO:0000256" key="5">
    <source>
        <dbReference type="ARBA" id="ARBA00023204"/>
    </source>
</evidence>
<dbReference type="GO" id="GO:0006302">
    <property type="term" value="P:double-strand break repair"/>
    <property type="evidence" value="ECO:0007669"/>
    <property type="project" value="TreeGrafter"/>
</dbReference>
<dbReference type="GO" id="GO:0006310">
    <property type="term" value="P:DNA recombination"/>
    <property type="evidence" value="ECO:0007669"/>
    <property type="project" value="UniProtKB-UniRule"/>
</dbReference>
<proteinExistence type="inferred from homology"/>
<keyword evidence="5 7" id="KW-0234">DNA repair</keyword>
<keyword evidence="3 7" id="KW-0227">DNA damage</keyword>
<evidence type="ECO:0000256" key="6">
    <source>
        <dbReference type="ARBA" id="ARBA00033409"/>
    </source>
</evidence>
<dbReference type="HAMAP" id="MF_00201">
    <property type="entry name" value="RecO"/>
    <property type="match status" value="1"/>
</dbReference>
<comment type="function">
    <text evidence="7">Involved in DNA repair and RecF pathway recombination.</text>
</comment>
<evidence type="ECO:0000256" key="1">
    <source>
        <dbReference type="ARBA" id="ARBA00007452"/>
    </source>
</evidence>
<dbReference type="AlphaFoldDB" id="U5NAY2"/>
<dbReference type="Gene3D" id="1.20.1440.120">
    <property type="entry name" value="Recombination protein O, C-terminal domain"/>
    <property type="match status" value="1"/>
</dbReference>
<dbReference type="PATRIC" id="fig|946483.4.peg.2549"/>
<dbReference type="InterPro" id="IPR037278">
    <property type="entry name" value="ARFGAP/RecO"/>
</dbReference>
<dbReference type="Gene3D" id="2.40.50.140">
    <property type="entry name" value="Nucleic acid-binding proteins"/>
    <property type="match status" value="1"/>
</dbReference>
<dbReference type="SUPFAM" id="SSF50249">
    <property type="entry name" value="Nucleic acid-binding proteins"/>
    <property type="match status" value="1"/>
</dbReference>
<dbReference type="InterPro" id="IPR042242">
    <property type="entry name" value="RecO_C"/>
</dbReference>
<dbReference type="KEGG" id="cbx:Cenrod_2523"/>
<evidence type="ECO:0000313" key="10">
    <source>
        <dbReference type="Proteomes" id="UP000017184"/>
    </source>
</evidence>
<dbReference type="NCBIfam" id="TIGR00613">
    <property type="entry name" value="reco"/>
    <property type="match status" value="1"/>
</dbReference>
<sequence>MLHRHDWSESSLIVEAFTRHHGRIAVLAKGAKRPSSALRAVLLPLQPLLLGFGGKGEVRTLYGAQWQGVHTMPLGDALLSGLYLNELLLLLLAREDPHPALFDVYNQIVPILASNPGVAMEPALRVFELRLLREIGVLPRLDMQTPSSQALAPADAYQLHAELGLHPAPAHHRATLRGAQWLWLQQMLDGNIPWPDALSSCAALSSALKPQLRALLCHHGKVRTLRTRQLLIDLQSL</sequence>
<reference evidence="9 10" key="1">
    <citation type="journal article" date="2013" name="Genome Biol.">
        <title>Genomic analysis reveals key aspects of prokaryotic symbiosis in the phototrophic consortium "Chlorochromatium aggregatum".</title>
        <authorList>
            <person name="Liu Z."/>
            <person name="Muller J."/>
            <person name="Li T."/>
            <person name="Alvey R.M."/>
            <person name="Vogl K."/>
            <person name="Frigaard N.U."/>
            <person name="Rockwell N.C."/>
            <person name="Boyd E.S."/>
            <person name="Tomsho L.P."/>
            <person name="Schuster S.C."/>
            <person name="Henke P."/>
            <person name="Rohde M."/>
            <person name="Overmann J."/>
            <person name="Bryant D.A."/>
        </authorList>
    </citation>
    <scope>NUCLEOTIDE SEQUENCE [LARGE SCALE GENOMIC DNA]</scope>
    <source>
        <strain evidence="9">CR</strain>
    </source>
</reference>
<dbReference type="STRING" id="946483.Cenrod_2523"/>
<gene>
    <name evidence="7 9" type="primary">recO</name>
    <name evidence="9" type="ORF">Cenrod_2523</name>
</gene>
<dbReference type="InterPro" id="IPR003717">
    <property type="entry name" value="RecO"/>
</dbReference>
<dbReference type="GO" id="GO:0043590">
    <property type="term" value="C:bacterial nucleoid"/>
    <property type="evidence" value="ECO:0007669"/>
    <property type="project" value="TreeGrafter"/>
</dbReference>
<dbReference type="InterPro" id="IPR022572">
    <property type="entry name" value="DNA_rep/recomb_RecO_N"/>
</dbReference>
<evidence type="ECO:0000313" key="9">
    <source>
        <dbReference type="EMBL" id="AGX88577.1"/>
    </source>
</evidence>
<dbReference type="Pfam" id="PF02565">
    <property type="entry name" value="RecO_C"/>
    <property type="match status" value="1"/>
</dbReference>
<keyword evidence="4 7" id="KW-0233">DNA recombination</keyword>
<dbReference type="HOGENOM" id="CLU_066645_0_0_4"/>
<comment type="similarity">
    <text evidence="1 7">Belongs to the RecO family.</text>
</comment>
<name>U5NAY2_9BURK</name>
<dbReference type="Proteomes" id="UP000017184">
    <property type="component" value="Chromosome"/>
</dbReference>
<dbReference type="PANTHER" id="PTHR33991:SF1">
    <property type="entry name" value="DNA REPAIR PROTEIN RECO"/>
    <property type="match status" value="1"/>
</dbReference>
<dbReference type="PANTHER" id="PTHR33991">
    <property type="entry name" value="DNA REPAIR PROTEIN RECO"/>
    <property type="match status" value="1"/>
</dbReference>
<dbReference type="InterPro" id="IPR012340">
    <property type="entry name" value="NA-bd_OB-fold"/>
</dbReference>
<evidence type="ECO:0000256" key="7">
    <source>
        <dbReference type="HAMAP-Rule" id="MF_00201"/>
    </source>
</evidence>
<evidence type="ECO:0000256" key="4">
    <source>
        <dbReference type="ARBA" id="ARBA00023172"/>
    </source>
</evidence>
<dbReference type="EMBL" id="CP004885">
    <property type="protein sequence ID" value="AGX88577.1"/>
    <property type="molecule type" value="Genomic_DNA"/>
</dbReference>
<dbReference type="SUPFAM" id="SSF57863">
    <property type="entry name" value="ArfGap/RecO-like zinc finger"/>
    <property type="match status" value="1"/>
</dbReference>
<protein>
    <recommendedName>
        <fullName evidence="2 7">DNA repair protein RecO</fullName>
    </recommendedName>
    <alternativeName>
        <fullName evidence="6 7">Recombination protein O</fullName>
    </alternativeName>
</protein>
<organism evidence="9 10">
    <name type="scientific">Candidatus Symbiobacter mobilis CR</name>
    <dbReference type="NCBI Taxonomy" id="946483"/>
    <lineage>
        <taxon>Bacteria</taxon>
        <taxon>Pseudomonadati</taxon>
        <taxon>Pseudomonadota</taxon>
        <taxon>Betaproteobacteria</taxon>
        <taxon>Burkholderiales</taxon>
        <taxon>Comamonadaceae</taxon>
    </lineage>
</organism>
<keyword evidence="10" id="KW-1185">Reference proteome</keyword>
<dbReference type="eggNOG" id="COG1381">
    <property type="taxonomic scope" value="Bacteria"/>
</dbReference>
<evidence type="ECO:0000256" key="3">
    <source>
        <dbReference type="ARBA" id="ARBA00022763"/>
    </source>
</evidence>
<evidence type="ECO:0000259" key="8">
    <source>
        <dbReference type="Pfam" id="PF11967"/>
    </source>
</evidence>
<evidence type="ECO:0000256" key="2">
    <source>
        <dbReference type="ARBA" id="ARBA00021310"/>
    </source>
</evidence>
<feature type="domain" description="DNA replication/recombination mediator RecO N-terminal" evidence="8">
    <location>
        <begin position="2"/>
        <end position="65"/>
    </location>
</feature>
<accession>U5NAY2</accession>
<dbReference type="Pfam" id="PF11967">
    <property type="entry name" value="RecO_N"/>
    <property type="match status" value="1"/>
</dbReference>